<feature type="compositionally biased region" description="Basic and acidic residues" evidence="1">
    <location>
        <begin position="179"/>
        <end position="188"/>
    </location>
</feature>
<feature type="region of interest" description="Disordered" evidence="1">
    <location>
        <begin position="129"/>
        <end position="197"/>
    </location>
</feature>
<proteinExistence type="predicted"/>
<keyword evidence="3" id="KW-1185">Reference proteome</keyword>
<protein>
    <submittedName>
        <fullName evidence="2">Endonuclease-reverse transcriptase</fullName>
    </submittedName>
</protein>
<evidence type="ECO:0000256" key="1">
    <source>
        <dbReference type="SAM" id="MobiDB-lite"/>
    </source>
</evidence>
<dbReference type="AlphaFoldDB" id="A0AAV4DPR2"/>
<name>A0AAV4DPR2_9GAST</name>
<reference evidence="2 3" key="1">
    <citation type="journal article" date="2021" name="Elife">
        <title>Chloroplast acquisition without the gene transfer in kleptoplastic sea slugs, Plakobranchus ocellatus.</title>
        <authorList>
            <person name="Maeda T."/>
            <person name="Takahashi S."/>
            <person name="Yoshida T."/>
            <person name="Shimamura S."/>
            <person name="Takaki Y."/>
            <person name="Nagai Y."/>
            <person name="Toyoda A."/>
            <person name="Suzuki Y."/>
            <person name="Arimoto A."/>
            <person name="Ishii H."/>
            <person name="Satoh N."/>
            <person name="Nishiyama T."/>
            <person name="Hasebe M."/>
            <person name="Maruyama T."/>
            <person name="Minagawa J."/>
            <person name="Obokata J."/>
            <person name="Shigenobu S."/>
        </authorList>
    </citation>
    <scope>NUCLEOTIDE SEQUENCE [LARGE SCALE GENOMIC DNA]</scope>
</reference>
<evidence type="ECO:0000313" key="3">
    <source>
        <dbReference type="Proteomes" id="UP000735302"/>
    </source>
</evidence>
<gene>
    <name evidence="2" type="ORF">PoB_007274700</name>
</gene>
<organism evidence="2 3">
    <name type="scientific">Plakobranchus ocellatus</name>
    <dbReference type="NCBI Taxonomy" id="259542"/>
    <lineage>
        <taxon>Eukaryota</taxon>
        <taxon>Metazoa</taxon>
        <taxon>Spiralia</taxon>
        <taxon>Lophotrochozoa</taxon>
        <taxon>Mollusca</taxon>
        <taxon>Gastropoda</taxon>
        <taxon>Heterobranchia</taxon>
        <taxon>Euthyneura</taxon>
        <taxon>Panpulmonata</taxon>
        <taxon>Sacoglossa</taxon>
        <taxon>Placobranchoidea</taxon>
        <taxon>Plakobranchidae</taxon>
        <taxon>Plakobranchus</taxon>
    </lineage>
</organism>
<keyword evidence="2" id="KW-0540">Nuclease</keyword>
<keyword evidence="2" id="KW-0255">Endonuclease</keyword>
<evidence type="ECO:0000313" key="2">
    <source>
        <dbReference type="EMBL" id="GFO46242.1"/>
    </source>
</evidence>
<keyword evidence="2" id="KW-0378">Hydrolase</keyword>
<dbReference type="GO" id="GO:0004519">
    <property type="term" value="F:endonuclease activity"/>
    <property type="evidence" value="ECO:0007669"/>
    <property type="project" value="UniProtKB-KW"/>
</dbReference>
<dbReference type="Proteomes" id="UP000735302">
    <property type="component" value="Unassembled WGS sequence"/>
</dbReference>
<sequence>MWFIRRMMRISWIEKKANELVLKETNLERSLIKTIGQRQLQLLGHICRHKGSEHLAITGKIEGKRSRGSQGITFIENLKSWAIGKGSNNNFIKLTESRFKWRNMFANVCSRQDLSDEFDDDMLEPELVAVSEPDKVEGESQGLTPGGDGNAPAPTPLPLNELAPPPSQEDLFGSPGETQAEKEQEKENGGCSVIREM</sequence>
<dbReference type="EMBL" id="BLXT01008174">
    <property type="protein sequence ID" value="GFO46242.1"/>
    <property type="molecule type" value="Genomic_DNA"/>
</dbReference>
<comment type="caution">
    <text evidence="2">The sequence shown here is derived from an EMBL/GenBank/DDBJ whole genome shotgun (WGS) entry which is preliminary data.</text>
</comment>
<accession>A0AAV4DPR2</accession>
<feature type="compositionally biased region" description="Pro residues" evidence="1">
    <location>
        <begin position="153"/>
        <end position="167"/>
    </location>
</feature>